<sequence>MSGKMVRGYRYLILIVLLCGLAGGALGEAIGQNFKNLAFLKHYTAIGMNNPVTLNLKLISLTFGINFNINILSIFGMIFGYFIYKKM</sequence>
<evidence type="ECO:0000313" key="2">
    <source>
        <dbReference type="EMBL" id="SKA94503.1"/>
    </source>
</evidence>
<keyword evidence="1" id="KW-0472">Membrane</keyword>
<proteinExistence type="predicted"/>
<keyword evidence="3" id="KW-1185">Reference proteome</keyword>
<dbReference type="Proteomes" id="UP000190105">
    <property type="component" value="Unassembled WGS sequence"/>
</dbReference>
<dbReference type="STRING" id="1147123.SAMN05443428_11619"/>
<name>A0A1T4XYN1_9CLOT</name>
<protein>
    <recommendedName>
        <fullName evidence="4">DUF4321 domain-containing protein</fullName>
    </recommendedName>
</protein>
<dbReference type="EMBL" id="FUYH01000016">
    <property type="protein sequence ID" value="SKA94503.1"/>
    <property type="molecule type" value="Genomic_DNA"/>
</dbReference>
<feature type="transmembrane region" description="Helical" evidence="1">
    <location>
        <begin position="58"/>
        <end position="84"/>
    </location>
</feature>
<dbReference type="AlphaFoldDB" id="A0A1T4XYN1"/>
<reference evidence="3" key="1">
    <citation type="submission" date="2017-02" db="EMBL/GenBank/DDBJ databases">
        <authorList>
            <person name="Varghese N."/>
            <person name="Submissions S."/>
        </authorList>
    </citation>
    <scope>NUCLEOTIDE SEQUENCE [LARGE SCALE GENOMIC DNA]</scope>
    <source>
        <strain evidence="3">USBA 833</strain>
    </source>
</reference>
<evidence type="ECO:0000256" key="1">
    <source>
        <dbReference type="SAM" id="Phobius"/>
    </source>
</evidence>
<organism evidence="2 3">
    <name type="scientific">Caloramator quimbayensis</name>
    <dbReference type="NCBI Taxonomy" id="1147123"/>
    <lineage>
        <taxon>Bacteria</taxon>
        <taxon>Bacillati</taxon>
        <taxon>Bacillota</taxon>
        <taxon>Clostridia</taxon>
        <taxon>Eubacteriales</taxon>
        <taxon>Clostridiaceae</taxon>
        <taxon>Caloramator</taxon>
    </lineage>
</organism>
<accession>A0A1T4XYN1</accession>
<dbReference type="RefSeq" id="WP_179122266.1">
    <property type="nucleotide sequence ID" value="NZ_FUYH01000016.1"/>
</dbReference>
<dbReference type="Pfam" id="PF14209">
    <property type="entry name" value="DUF4321"/>
    <property type="match status" value="1"/>
</dbReference>
<keyword evidence="1" id="KW-1133">Transmembrane helix</keyword>
<evidence type="ECO:0000313" key="3">
    <source>
        <dbReference type="Proteomes" id="UP000190105"/>
    </source>
</evidence>
<dbReference type="InterPro" id="IPR025470">
    <property type="entry name" value="DUF4321"/>
</dbReference>
<evidence type="ECO:0008006" key="4">
    <source>
        <dbReference type="Google" id="ProtNLM"/>
    </source>
</evidence>
<keyword evidence="1" id="KW-0812">Transmembrane</keyword>
<gene>
    <name evidence="2" type="ORF">SAMN05443428_11619</name>
</gene>